<gene>
    <name evidence="1" type="ORF">PSHT_15375</name>
</gene>
<keyword evidence="2" id="KW-1185">Reference proteome</keyword>
<accession>A0A2S4UFA9</accession>
<protein>
    <submittedName>
        <fullName evidence="1">Uncharacterized protein</fullName>
    </submittedName>
</protein>
<organism evidence="1 2">
    <name type="scientific">Puccinia striiformis</name>
    <dbReference type="NCBI Taxonomy" id="27350"/>
    <lineage>
        <taxon>Eukaryota</taxon>
        <taxon>Fungi</taxon>
        <taxon>Dikarya</taxon>
        <taxon>Basidiomycota</taxon>
        <taxon>Pucciniomycotina</taxon>
        <taxon>Pucciniomycetes</taxon>
        <taxon>Pucciniales</taxon>
        <taxon>Pucciniaceae</taxon>
        <taxon>Puccinia</taxon>
    </lineage>
</organism>
<reference evidence="1 2" key="1">
    <citation type="submission" date="2017-12" db="EMBL/GenBank/DDBJ databases">
        <title>Gene loss provides genomic basis for host adaptation in cereal stripe rust fungi.</title>
        <authorList>
            <person name="Xia C."/>
        </authorList>
    </citation>
    <scope>NUCLEOTIDE SEQUENCE [LARGE SCALE GENOMIC DNA]</scope>
    <source>
        <strain evidence="1 2">93TX-2</strain>
    </source>
</reference>
<name>A0A2S4UFA9_9BASI</name>
<dbReference type="VEuPathDB" id="FungiDB:PSHT_15375"/>
<evidence type="ECO:0000313" key="1">
    <source>
        <dbReference type="EMBL" id="POV95967.1"/>
    </source>
</evidence>
<dbReference type="EMBL" id="PKSM01000390">
    <property type="protein sequence ID" value="POV95967.1"/>
    <property type="molecule type" value="Genomic_DNA"/>
</dbReference>
<dbReference type="AlphaFoldDB" id="A0A2S4UFA9"/>
<comment type="caution">
    <text evidence="1">The sequence shown here is derived from an EMBL/GenBank/DDBJ whole genome shotgun (WGS) entry which is preliminary data.</text>
</comment>
<reference evidence="2" key="3">
    <citation type="journal article" date="2018" name="Mol. Plant Microbe Interact.">
        <title>Genome sequence resources for the wheat stripe rust pathogen (Puccinia striiformis f. sp. tritici) and the barley stripe rust pathogen (Puccinia striiformis f. sp. hordei).</title>
        <authorList>
            <person name="Xia C."/>
            <person name="Wang M."/>
            <person name="Yin C."/>
            <person name="Cornejo O.E."/>
            <person name="Hulbert S.H."/>
            <person name="Chen X."/>
        </authorList>
    </citation>
    <scope>NUCLEOTIDE SEQUENCE [LARGE SCALE GENOMIC DNA]</scope>
    <source>
        <strain evidence="2">93TX-2</strain>
    </source>
</reference>
<evidence type="ECO:0000313" key="2">
    <source>
        <dbReference type="Proteomes" id="UP000238274"/>
    </source>
</evidence>
<sequence length="116" mass="12137">MLRKQCRGEQEDHDWLKEGVATTGERAYLRTCGWRNGKGEKILGRRSNHSSANSATTRTAYLLSGTVADDAASRTADLLGGTVADNAASGTADFLSGTVASDEASGSANLFAMSHG</sequence>
<dbReference type="Proteomes" id="UP000238274">
    <property type="component" value="Unassembled WGS sequence"/>
</dbReference>
<dbReference type="VEuPathDB" id="FungiDB:PSTT_12691"/>
<proteinExistence type="predicted"/>
<reference evidence="2" key="2">
    <citation type="journal article" date="2018" name="BMC Genomics">
        <title>Genomic insights into host adaptation between the wheat stripe rust pathogen (Puccinia striiformis f. sp. tritici) and the barley stripe rust pathogen (Puccinia striiformis f. sp. hordei).</title>
        <authorList>
            <person name="Xia C."/>
            <person name="Wang M."/>
            <person name="Yin C."/>
            <person name="Cornejo O.E."/>
            <person name="Hulbert S.H."/>
            <person name="Chen X."/>
        </authorList>
    </citation>
    <scope>NUCLEOTIDE SEQUENCE [LARGE SCALE GENOMIC DNA]</scope>
    <source>
        <strain evidence="2">93TX-2</strain>
    </source>
</reference>